<feature type="compositionally biased region" description="Low complexity" evidence="6">
    <location>
        <begin position="74"/>
        <end position="97"/>
    </location>
</feature>
<organism evidence="8 9">
    <name type="scientific">Paenactinomyces guangxiensis</name>
    <dbReference type="NCBI Taxonomy" id="1490290"/>
    <lineage>
        <taxon>Bacteria</taxon>
        <taxon>Bacillati</taxon>
        <taxon>Bacillota</taxon>
        <taxon>Bacilli</taxon>
        <taxon>Bacillales</taxon>
        <taxon>Thermoactinomycetaceae</taxon>
        <taxon>Paenactinomyces</taxon>
    </lineage>
</organism>
<keyword evidence="3 4" id="KW-1278">Translocase</keyword>
<accession>A0A7W2A9P6</accession>
<dbReference type="Pfam" id="PF00329">
    <property type="entry name" value="Complex1_30kDa"/>
    <property type="match status" value="1"/>
</dbReference>
<dbReference type="Proteomes" id="UP000535491">
    <property type="component" value="Unassembled WGS sequence"/>
</dbReference>
<dbReference type="GO" id="GO:0008137">
    <property type="term" value="F:NADH dehydrogenase (ubiquinone) activity"/>
    <property type="evidence" value="ECO:0007669"/>
    <property type="project" value="InterPro"/>
</dbReference>
<dbReference type="EC" id="7.1.1.-" evidence="3"/>
<evidence type="ECO:0000313" key="9">
    <source>
        <dbReference type="Proteomes" id="UP000535491"/>
    </source>
</evidence>
<evidence type="ECO:0000256" key="2">
    <source>
        <dbReference type="ARBA" id="ARBA00022448"/>
    </source>
</evidence>
<keyword evidence="9" id="KW-1185">Reference proteome</keyword>
<dbReference type="NCBIfam" id="TIGR01961">
    <property type="entry name" value="NuoC_fam"/>
    <property type="match status" value="1"/>
</dbReference>
<comment type="caution">
    <text evidence="8">The sequence shown here is derived from an EMBL/GenBank/DDBJ whole genome shotgun (WGS) entry which is preliminary data.</text>
</comment>
<dbReference type="Gene3D" id="3.30.460.80">
    <property type="entry name" value="NADH:ubiquinone oxidoreductase, 30kDa subunit"/>
    <property type="match status" value="1"/>
</dbReference>
<dbReference type="AlphaFoldDB" id="A0A7W2A9P6"/>
<dbReference type="EMBL" id="JACEIQ010000021">
    <property type="protein sequence ID" value="MBA4495965.1"/>
    <property type="molecule type" value="Genomic_DNA"/>
</dbReference>
<keyword evidence="3 5" id="KW-0874">Quinone</keyword>
<gene>
    <name evidence="3" type="primary">nuoC</name>
    <name evidence="8" type="ORF">H1191_16870</name>
</gene>
<dbReference type="PANTHER" id="PTHR10884:SF14">
    <property type="entry name" value="NADH DEHYDROGENASE [UBIQUINONE] IRON-SULFUR PROTEIN 3, MITOCHONDRIAL"/>
    <property type="match status" value="1"/>
</dbReference>
<dbReference type="PANTHER" id="PTHR10884">
    <property type="entry name" value="NADH DEHYDROGENASE UBIQUINONE IRON-SULFUR PROTEIN 3"/>
    <property type="match status" value="1"/>
</dbReference>
<comment type="similarity">
    <text evidence="1 3 4">Belongs to the complex I 30 kDa subunit family.</text>
</comment>
<sequence length="266" mass="29760">MTDKDEKKKTPSGEETSSSVEKKQVKSEQDGKEDGSEAPLFEKQTSSSAEKSGKKQQKSVGFDPAGGEKPVPRAPRAAAAGRARPAAGTRPRPGAARAPKEEKPEEPSPKQPVLDRFVALIKEKAGADSIEDAYINRPNAHLPTLVIKKNHWLEVATLLKEEPALSFDYVRNLSGVDYETHLEVVYHLISFTHSHQIGIRVKTDREQAKVPTVSHLWKTADWNEREIYDLLGVHFEGHPNLKRILMPDDWVGHPLRKDYEPLDKEV</sequence>
<dbReference type="HAMAP" id="MF_01357">
    <property type="entry name" value="NDH1_NuoC"/>
    <property type="match status" value="1"/>
</dbReference>
<keyword evidence="3" id="KW-1003">Cell membrane</keyword>
<evidence type="ECO:0000256" key="1">
    <source>
        <dbReference type="ARBA" id="ARBA00007569"/>
    </source>
</evidence>
<dbReference type="InterPro" id="IPR001268">
    <property type="entry name" value="NADH_UbQ_OxRdtase_30kDa_su"/>
</dbReference>
<keyword evidence="2 3" id="KW-0813">Transport</keyword>
<comment type="subcellular location">
    <subcellularLocation>
        <location evidence="3">Cell membrane</location>
        <topology evidence="3">Peripheral membrane protein</topology>
        <orientation evidence="3">Cytoplasmic side</orientation>
    </subcellularLocation>
</comment>
<evidence type="ECO:0000256" key="4">
    <source>
        <dbReference type="RuleBase" id="RU003456"/>
    </source>
</evidence>
<comment type="catalytic activity">
    <reaction evidence="3 5">
        <text>a quinone + NADH + 5 H(+)(in) = a quinol + NAD(+) + 4 H(+)(out)</text>
        <dbReference type="Rhea" id="RHEA:57888"/>
        <dbReference type="ChEBI" id="CHEBI:15378"/>
        <dbReference type="ChEBI" id="CHEBI:24646"/>
        <dbReference type="ChEBI" id="CHEBI:57540"/>
        <dbReference type="ChEBI" id="CHEBI:57945"/>
        <dbReference type="ChEBI" id="CHEBI:132124"/>
    </reaction>
</comment>
<feature type="domain" description="NADH:ubiquinone oxidoreductase 30kDa subunit" evidence="7">
    <location>
        <begin position="146"/>
        <end position="261"/>
    </location>
</feature>
<dbReference type="GO" id="GO:0005886">
    <property type="term" value="C:plasma membrane"/>
    <property type="evidence" value="ECO:0007669"/>
    <property type="project" value="UniProtKB-SubCell"/>
</dbReference>
<dbReference type="GO" id="GO:0050136">
    <property type="term" value="F:NADH dehydrogenase (quinone) (non-electrogenic) activity"/>
    <property type="evidence" value="ECO:0007669"/>
    <property type="project" value="UniProtKB-UniRule"/>
</dbReference>
<dbReference type="GO" id="GO:0048038">
    <property type="term" value="F:quinone binding"/>
    <property type="evidence" value="ECO:0007669"/>
    <property type="project" value="UniProtKB-KW"/>
</dbReference>
<dbReference type="PROSITE" id="PS00542">
    <property type="entry name" value="COMPLEX1_30K"/>
    <property type="match status" value="1"/>
</dbReference>
<name>A0A7W2A9P6_9BACL</name>
<feature type="compositionally biased region" description="Basic and acidic residues" evidence="6">
    <location>
        <begin position="98"/>
        <end position="108"/>
    </location>
</feature>
<dbReference type="SUPFAM" id="SSF143243">
    <property type="entry name" value="Nqo5-like"/>
    <property type="match status" value="1"/>
</dbReference>
<proteinExistence type="inferred from homology"/>
<evidence type="ECO:0000256" key="6">
    <source>
        <dbReference type="SAM" id="MobiDB-lite"/>
    </source>
</evidence>
<comment type="subunit">
    <text evidence="3">NDH-1 is composed of 14 different subunits. Subunits NuoB, C, D, E, F, and G constitute the peripheral sector of the complex.</text>
</comment>
<dbReference type="RefSeq" id="WP_181753956.1">
    <property type="nucleotide sequence ID" value="NZ_JACEIQ010000021.1"/>
</dbReference>
<reference evidence="8 9" key="1">
    <citation type="submission" date="2020-07" db="EMBL/GenBank/DDBJ databases">
        <authorList>
            <person name="Feng H."/>
        </authorList>
    </citation>
    <scope>NUCLEOTIDE SEQUENCE [LARGE SCALE GENOMIC DNA]</scope>
    <source>
        <strain evidence="9">s-10</strain>
    </source>
</reference>
<feature type="compositionally biased region" description="Basic and acidic residues" evidence="6">
    <location>
        <begin position="1"/>
        <end position="12"/>
    </location>
</feature>
<evidence type="ECO:0000313" key="8">
    <source>
        <dbReference type="EMBL" id="MBA4495965.1"/>
    </source>
</evidence>
<comment type="function">
    <text evidence="3">NDH-1 shuttles electrons from NADH, via FMN and iron-sulfur (Fe-S) centers, to quinones in the respiratory chain. The immediate electron acceptor for the enzyme in this species is believed to be a menaquinone. Couples the redox reaction to proton translocation (for every two electrons transferred, four hydrogen ions are translocated across the cytoplasmic membrane), and thus conserves the redox energy in a proton gradient.</text>
</comment>
<dbReference type="InterPro" id="IPR010218">
    <property type="entry name" value="NADH_DH_suC"/>
</dbReference>
<dbReference type="InterPro" id="IPR020396">
    <property type="entry name" value="NADH_UbQ_OxRdtase_CS"/>
</dbReference>
<feature type="region of interest" description="Disordered" evidence="6">
    <location>
        <begin position="1"/>
        <end position="114"/>
    </location>
</feature>
<evidence type="ECO:0000256" key="3">
    <source>
        <dbReference type="HAMAP-Rule" id="MF_01357"/>
    </source>
</evidence>
<evidence type="ECO:0000256" key="5">
    <source>
        <dbReference type="RuleBase" id="RU003582"/>
    </source>
</evidence>
<feature type="compositionally biased region" description="Basic and acidic residues" evidence="6">
    <location>
        <begin position="20"/>
        <end position="35"/>
    </location>
</feature>
<keyword evidence="3" id="KW-0472">Membrane</keyword>
<keyword evidence="3 4" id="KW-0520">NAD</keyword>
<protein>
    <recommendedName>
        <fullName evidence="3">NADH-quinone oxidoreductase subunit C</fullName>
        <ecNumber evidence="3">7.1.1.-</ecNumber>
    </recommendedName>
    <alternativeName>
        <fullName evidence="3">NADH dehydrogenase I subunit C</fullName>
    </alternativeName>
    <alternativeName>
        <fullName evidence="3">NDH-1 subunit C</fullName>
    </alternativeName>
</protein>
<evidence type="ECO:0000259" key="7">
    <source>
        <dbReference type="Pfam" id="PF00329"/>
    </source>
</evidence>
<dbReference type="InterPro" id="IPR037232">
    <property type="entry name" value="NADH_quin_OxRdtase_su_C/D-like"/>
</dbReference>